<keyword evidence="4" id="KW-1003">Cell membrane</keyword>
<evidence type="ECO:0000256" key="6">
    <source>
        <dbReference type="ARBA" id="ARBA00022692"/>
    </source>
</evidence>
<comment type="caution">
    <text evidence="13">The sequence shown here is derived from an EMBL/GenBank/DDBJ whole genome shotgun (WGS) entry which is preliminary data.</text>
</comment>
<keyword evidence="7 13" id="KW-0418">Kinase</keyword>
<dbReference type="SMART" id="SM00387">
    <property type="entry name" value="HATPase_c"/>
    <property type="match status" value="1"/>
</dbReference>
<evidence type="ECO:0000259" key="12">
    <source>
        <dbReference type="PROSITE" id="PS50109"/>
    </source>
</evidence>
<dbReference type="EMBL" id="DWUY01000205">
    <property type="protein sequence ID" value="HJD29127.1"/>
    <property type="molecule type" value="Genomic_DNA"/>
</dbReference>
<evidence type="ECO:0000256" key="5">
    <source>
        <dbReference type="ARBA" id="ARBA00022679"/>
    </source>
</evidence>
<evidence type="ECO:0000256" key="8">
    <source>
        <dbReference type="ARBA" id="ARBA00022989"/>
    </source>
</evidence>
<feature type="transmembrane region" description="Helical" evidence="11">
    <location>
        <begin position="21"/>
        <end position="38"/>
    </location>
</feature>
<dbReference type="PANTHER" id="PTHR45453">
    <property type="entry name" value="PHOSPHATE REGULON SENSOR PROTEIN PHOR"/>
    <property type="match status" value="1"/>
</dbReference>
<sequence>MKQDKWYHILGRYLREHLPSGAVFLGFVAIFAAIFRLYDLETEAVLYAAGLCLLFGAAVMTAYFIFYLKKHRERMRILQNIRLLVDELPEPGTLAEADLQEMVRELKRLNEVTETARQTERREILNYYTTWVHQIKTPISTMKMVLESEDTDEHRELLAELFRVEQYVEMVLSYLRLGSEYSDYVFKEYNLDKIIKQAIHKYAPQFVHRRIRLEYTPVDIKVLTDEKWLLFIIEQVLSNSIKYTKQGSVRITVTPDKILKIADDGIGIAAEDLPRIFEKGFTGYNGRYNKKSTGLGLYLCKTAADRLSHKMSAESTPGKGTVISIDLHTDELKVE</sequence>
<protein>
    <recommendedName>
        <fullName evidence="3">histidine kinase</fullName>
        <ecNumber evidence="3">2.7.13.3</ecNumber>
    </recommendedName>
</protein>
<evidence type="ECO:0000313" key="13">
    <source>
        <dbReference type="EMBL" id="HJD29127.1"/>
    </source>
</evidence>
<dbReference type="EC" id="2.7.13.3" evidence="3"/>
<reference evidence="13" key="2">
    <citation type="submission" date="2021-04" db="EMBL/GenBank/DDBJ databases">
        <authorList>
            <person name="Gilroy R."/>
        </authorList>
    </citation>
    <scope>NUCLEOTIDE SEQUENCE</scope>
    <source>
        <strain evidence="13">ChiBcec6-4105</strain>
    </source>
</reference>
<evidence type="ECO:0000256" key="7">
    <source>
        <dbReference type="ARBA" id="ARBA00022777"/>
    </source>
</evidence>
<keyword evidence="10 11" id="KW-0472">Membrane</keyword>
<accession>A0A9D2TXI7</accession>
<evidence type="ECO:0000256" key="4">
    <source>
        <dbReference type="ARBA" id="ARBA00022475"/>
    </source>
</evidence>
<gene>
    <name evidence="13" type="ORF">H9914_09080</name>
</gene>
<keyword evidence="8 11" id="KW-1133">Transmembrane helix</keyword>
<dbReference type="PROSITE" id="PS50109">
    <property type="entry name" value="HIS_KIN"/>
    <property type="match status" value="1"/>
</dbReference>
<dbReference type="InterPro" id="IPR003594">
    <property type="entry name" value="HATPase_dom"/>
</dbReference>
<dbReference type="InterPro" id="IPR036890">
    <property type="entry name" value="HATPase_C_sf"/>
</dbReference>
<organism evidence="13 14">
    <name type="scientific">Candidatus Blautia avicola</name>
    <dbReference type="NCBI Taxonomy" id="2838483"/>
    <lineage>
        <taxon>Bacteria</taxon>
        <taxon>Bacillati</taxon>
        <taxon>Bacillota</taxon>
        <taxon>Clostridia</taxon>
        <taxon>Lachnospirales</taxon>
        <taxon>Lachnospiraceae</taxon>
        <taxon>Blautia</taxon>
    </lineage>
</organism>
<feature type="transmembrane region" description="Helical" evidence="11">
    <location>
        <begin position="44"/>
        <end position="68"/>
    </location>
</feature>
<keyword evidence="6 11" id="KW-0812">Transmembrane</keyword>
<dbReference type="AlphaFoldDB" id="A0A9D2TXI7"/>
<name>A0A9D2TXI7_9FIRM</name>
<evidence type="ECO:0000256" key="11">
    <source>
        <dbReference type="SAM" id="Phobius"/>
    </source>
</evidence>
<dbReference type="Gene3D" id="3.30.565.10">
    <property type="entry name" value="Histidine kinase-like ATPase, C-terminal domain"/>
    <property type="match status" value="1"/>
</dbReference>
<dbReference type="PANTHER" id="PTHR45453:SF2">
    <property type="entry name" value="HISTIDINE KINASE"/>
    <property type="match status" value="1"/>
</dbReference>
<evidence type="ECO:0000256" key="3">
    <source>
        <dbReference type="ARBA" id="ARBA00012438"/>
    </source>
</evidence>
<comment type="catalytic activity">
    <reaction evidence="1">
        <text>ATP + protein L-histidine = ADP + protein N-phospho-L-histidine.</text>
        <dbReference type="EC" id="2.7.13.3"/>
    </reaction>
</comment>
<comment type="subcellular location">
    <subcellularLocation>
        <location evidence="2">Cell membrane</location>
        <topology evidence="2">Multi-pass membrane protein</topology>
    </subcellularLocation>
</comment>
<dbReference type="Proteomes" id="UP000823892">
    <property type="component" value="Unassembled WGS sequence"/>
</dbReference>
<dbReference type="PRINTS" id="PR00344">
    <property type="entry name" value="BCTRLSENSOR"/>
</dbReference>
<keyword evidence="5" id="KW-0808">Transferase</keyword>
<dbReference type="SUPFAM" id="SSF55874">
    <property type="entry name" value="ATPase domain of HSP90 chaperone/DNA topoisomerase II/histidine kinase"/>
    <property type="match status" value="1"/>
</dbReference>
<dbReference type="GO" id="GO:0005886">
    <property type="term" value="C:plasma membrane"/>
    <property type="evidence" value="ECO:0007669"/>
    <property type="project" value="UniProtKB-SubCell"/>
</dbReference>
<feature type="domain" description="Histidine kinase" evidence="12">
    <location>
        <begin position="130"/>
        <end position="331"/>
    </location>
</feature>
<evidence type="ECO:0000256" key="9">
    <source>
        <dbReference type="ARBA" id="ARBA00023012"/>
    </source>
</evidence>
<dbReference type="InterPro" id="IPR004358">
    <property type="entry name" value="Sig_transdc_His_kin-like_C"/>
</dbReference>
<dbReference type="Pfam" id="PF02518">
    <property type="entry name" value="HATPase_c"/>
    <property type="match status" value="1"/>
</dbReference>
<evidence type="ECO:0000256" key="1">
    <source>
        <dbReference type="ARBA" id="ARBA00000085"/>
    </source>
</evidence>
<evidence type="ECO:0000256" key="10">
    <source>
        <dbReference type="ARBA" id="ARBA00023136"/>
    </source>
</evidence>
<dbReference type="InterPro" id="IPR005467">
    <property type="entry name" value="His_kinase_dom"/>
</dbReference>
<proteinExistence type="predicted"/>
<keyword evidence="9" id="KW-0902">Two-component regulatory system</keyword>
<reference evidence="13" key="1">
    <citation type="journal article" date="2021" name="PeerJ">
        <title>Extensive microbial diversity within the chicken gut microbiome revealed by metagenomics and culture.</title>
        <authorList>
            <person name="Gilroy R."/>
            <person name="Ravi A."/>
            <person name="Getino M."/>
            <person name="Pursley I."/>
            <person name="Horton D.L."/>
            <person name="Alikhan N.F."/>
            <person name="Baker D."/>
            <person name="Gharbi K."/>
            <person name="Hall N."/>
            <person name="Watson M."/>
            <person name="Adriaenssens E.M."/>
            <person name="Foster-Nyarko E."/>
            <person name="Jarju S."/>
            <person name="Secka A."/>
            <person name="Antonio M."/>
            <person name="Oren A."/>
            <person name="Chaudhuri R.R."/>
            <person name="La Ragione R."/>
            <person name="Hildebrand F."/>
            <person name="Pallen M.J."/>
        </authorList>
    </citation>
    <scope>NUCLEOTIDE SEQUENCE</scope>
    <source>
        <strain evidence="13">ChiBcec6-4105</strain>
    </source>
</reference>
<dbReference type="GO" id="GO:0016036">
    <property type="term" value="P:cellular response to phosphate starvation"/>
    <property type="evidence" value="ECO:0007669"/>
    <property type="project" value="TreeGrafter"/>
</dbReference>
<dbReference type="GO" id="GO:0004721">
    <property type="term" value="F:phosphoprotein phosphatase activity"/>
    <property type="evidence" value="ECO:0007669"/>
    <property type="project" value="TreeGrafter"/>
</dbReference>
<dbReference type="InterPro" id="IPR050351">
    <property type="entry name" value="BphY/WalK/GraS-like"/>
</dbReference>
<evidence type="ECO:0000256" key="2">
    <source>
        <dbReference type="ARBA" id="ARBA00004651"/>
    </source>
</evidence>
<evidence type="ECO:0000313" key="14">
    <source>
        <dbReference type="Proteomes" id="UP000823892"/>
    </source>
</evidence>
<dbReference type="GO" id="GO:0000155">
    <property type="term" value="F:phosphorelay sensor kinase activity"/>
    <property type="evidence" value="ECO:0007669"/>
    <property type="project" value="TreeGrafter"/>
</dbReference>